<organism evidence="1 2">
    <name type="scientific">Enterobacteria phage SEGD1</name>
    <dbReference type="NCBI Taxonomy" id="1805456"/>
    <lineage>
        <taxon>Viruses</taxon>
        <taxon>Duplodnaviria</taxon>
        <taxon>Heunggongvirae</taxon>
        <taxon>Uroviricota</taxon>
        <taxon>Caudoviricetes</taxon>
        <taxon>Chimalliviridae</taxon>
        <taxon>Seoulvirus</taxon>
        <taxon>Seoulvirus SPN3US</taxon>
    </lineage>
</organism>
<reference evidence="1 2" key="1">
    <citation type="submission" date="2016-02" db="EMBL/GenBank/DDBJ databases">
        <title>Complete genome sequence of a polyvalent bacteriophage, SEGD1, simultaneously inhibiting both Salmonella enterica and Escherichia coli O157:H7.</title>
        <authorList>
            <person name="Fan J."/>
            <person name="Ma J."/>
        </authorList>
    </citation>
    <scope>NUCLEOTIDE SEQUENCE [LARGE SCALE GENOMIC DNA]</scope>
</reference>
<evidence type="ECO:0000313" key="2">
    <source>
        <dbReference type="Proteomes" id="UP000223976"/>
    </source>
</evidence>
<accession>A0A142IIJ8</accession>
<protein>
    <submittedName>
        <fullName evidence="1">Uncharacterized protein</fullName>
    </submittedName>
</protein>
<proteinExistence type="predicted"/>
<dbReference type="Proteomes" id="UP000223976">
    <property type="component" value="Segment"/>
</dbReference>
<dbReference type="EMBL" id="KU726251">
    <property type="protein sequence ID" value="AMR59786.1"/>
    <property type="molecule type" value="Genomic_DNA"/>
</dbReference>
<gene>
    <name evidence="1" type="ORF">SEGD1_139</name>
</gene>
<name>A0A142IIJ8_9CAUD</name>
<evidence type="ECO:0000313" key="1">
    <source>
        <dbReference type="EMBL" id="AMR59786.1"/>
    </source>
</evidence>
<sequence length="148" mass="17167">MYILNNELTKYASKNPIMISFLIVMAANKQDPSEFTTEDFEEIIANAKEATFQTTEPTRDEFPLGEAGDVMFNDMIASYYINKRGMEIEYDELPTSSFAEMIRDYRRQVVSDDVVKKYMAQISPFSLEFENRAVALATHRLRLEKEVH</sequence>